<accession>A0A0G4PMG5</accession>
<evidence type="ECO:0000313" key="2">
    <source>
        <dbReference type="Proteomes" id="UP000053732"/>
    </source>
</evidence>
<gene>
    <name evidence="1" type="ORF">PCAMFM013_S023g000007</name>
</gene>
<reference evidence="1 2" key="1">
    <citation type="journal article" date="2014" name="Nat. Commun.">
        <title>Multiple recent horizontal transfers of a large genomic region in cheese making fungi.</title>
        <authorList>
            <person name="Cheeseman K."/>
            <person name="Ropars J."/>
            <person name="Renault P."/>
            <person name="Dupont J."/>
            <person name="Gouzy J."/>
            <person name="Branca A."/>
            <person name="Abraham A.L."/>
            <person name="Ceppi M."/>
            <person name="Conseiller E."/>
            <person name="Debuchy R."/>
            <person name="Malagnac F."/>
            <person name="Goarin A."/>
            <person name="Silar P."/>
            <person name="Lacoste S."/>
            <person name="Sallet E."/>
            <person name="Bensimon A."/>
            <person name="Giraud T."/>
            <person name="Brygoo Y."/>
        </authorList>
    </citation>
    <scope>NUCLEOTIDE SEQUENCE [LARGE SCALE GENOMIC DNA]</scope>
    <source>
        <strain evidence="2">FM 013</strain>
    </source>
</reference>
<sequence>MIHYIHVTGRQHGVTADTASHQAQLLEETMKREFSESAQCRGVYYQEVRQRPYRVVQGERDKFGGSTINFLDRPSMDLPSTTNFSFYSL</sequence>
<evidence type="ECO:0000313" key="1">
    <source>
        <dbReference type="EMBL" id="CRL27549.1"/>
    </source>
</evidence>
<dbReference type="Proteomes" id="UP000053732">
    <property type="component" value="Unassembled WGS sequence"/>
</dbReference>
<proteinExistence type="predicted"/>
<keyword evidence="2" id="KW-1185">Reference proteome</keyword>
<organism evidence="1 2">
    <name type="scientific">Penicillium camemberti (strain FM 013)</name>
    <dbReference type="NCBI Taxonomy" id="1429867"/>
    <lineage>
        <taxon>Eukaryota</taxon>
        <taxon>Fungi</taxon>
        <taxon>Dikarya</taxon>
        <taxon>Ascomycota</taxon>
        <taxon>Pezizomycotina</taxon>
        <taxon>Eurotiomycetes</taxon>
        <taxon>Eurotiomycetidae</taxon>
        <taxon>Eurotiales</taxon>
        <taxon>Aspergillaceae</taxon>
        <taxon>Penicillium</taxon>
    </lineage>
</organism>
<protein>
    <submittedName>
        <fullName evidence="1">Str. FM013</fullName>
    </submittedName>
</protein>
<dbReference type="AlphaFoldDB" id="A0A0G4PMG5"/>
<name>A0A0G4PMG5_PENC3</name>
<dbReference type="EMBL" id="HG793156">
    <property type="protein sequence ID" value="CRL27549.1"/>
    <property type="molecule type" value="Genomic_DNA"/>
</dbReference>